<geneLocation type="plasmid" evidence="2">
    <name>pEMCJH03</name>
</geneLocation>
<keyword evidence="2" id="KW-0614">Plasmid</keyword>
<feature type="compositionally biased region" description="Basic and acidic residues" evidence="1">
    <location>
        <begin position="408"/>
        <end position="420"/>
    </location>
</feature>
<accession>Q6YA33</accession>
<feature type="region of interest" description="Disordered" evidence="1">
    <location>
        <begin position="204"/>
        <end position="240"/>
    </location>
</feature>
<protein>
    <submittedName>
        <fullName evidence="2">Putative mobilization protein A</fullName>
    </submittedName>
</protein>
<dbReference type="EMBL" id="AY167745">
    <property type="protein sequence ID" value="AAO38175.1"/>
    <property type="molecule type" value="Genomic_DNA"/>
</dbReference>
<feature type="compositionally biased region" description="Polar residues" evidence="1">
    <location>
        <begin position="267"/>
        <end position="283"/>
    </location>
</feature>
<dbReference type="AlphaFoldDB" id="Q6YA33"/>
<name>Q6YA33_MORCA</name>
<feature type="region of interest" description="Disordered" evidence="1">
    <location>
        <begin position="263"/>
        <end position="317"/>
    </location>
</feature>
<organism evidence="2">
    <name type="scientific">Moraxella catarrhalis</name>
    <name type="common">Branhamella catarrhalis</name>
    <dbReference type="NCBI Taxonomy" id="480"/>
    <lineage>
        <taxon>Bacteria</taxon>
        <taxon>Pseudomonadati</taxon>
        <taxon>Pseudomonadota</taxon>
        <taxon>Gammaproteobacteria</taxon>
        <taxon>Moraxellales</taxon>
        <taxon>Moraxellaceae</taxon>
        <taxon>Moraxella</taxon>
    </lineage>
</organism>
<feature type="compositionally biased region" description="Polar residues" evidence="1">
    <location>
        <begin position="297"/>
        <end position="313"/>
    </location>
</feature>
<reference evidence="2" key="1">
    <citation type="journal article" date="2005" name="Plasmid">
        <title>A novel plasmid (pEMCJH03) isolated from moraxella catarrhalis possibly useful as a cloning and expression vector within this species.</title>
        <authorList>
            <person name="Hays J.P."/>
            <person name="Eadie K."/>
            <person name="Verduin C.M."/>
            <person name="Verbrugh H."/>
            <person name="van Belkum A."/>
        </authorList>
    </citation>
    <scope>NUCLEOTIDE SEQUENCE</scope>
    <source>
        <plasmid evidence="2">pEMCJH03</plasmid>
    </source>
</reference>
<sequence>MASFERTLMAGLNQDRYNILWVEHTDKDRLELNFLIPKVDLGTGKAMNPYFDKTDRGLVDVWKQVINYDYGLHDPDDPKNRQTLVTVKDLPKSKQEFKQALTAVLEQKILADEIKDHADIIKELENMGLEIARTTPTAISIKDPDGGRNIRLKGEIYEQTFTANQATERESQRASESYRNELEQRISRVRDELTSRIEAKSAFNATRYKTIPSREQSPNEQAHGIQDPSRGSNGDFVINPDSIRGVQSVLGQENSHTARAIRRYTTGDRQQPPTSQSTNESTGNGTGRQDLHRQQDEQSQNMAKQRQTTNHGATLNVKAIPERVRAIATRARTLLVIARDGKSDAQATDRAITATNSGLRDRKQQANDRKQRTVEIIGVAKNAGAGIDQHHAEQVRLQQQQARQARQQTKDEPKKLGLDR</sequence>
<feature type="compositionally biased region" description="Low complexity" evidence="1">
    <location>
        <begin position="395"/>
        <end position="407"/>
    </location>
</feature>
<proteinExistence type="predicted"/>
<evidence type="ECO:0000256" key="1">
    <source>
        <dbReference type="SAM" id="MobiDB-lite"/>
    </source>
</evidence>
<evidence type="ECO:0000313" key="2">
    <source>
        <dbReference type="EMBL" id="AAO38175.1"/>
    </source>
</evidence>
<feature type="region of interest" description="Disordered" evidence="1">
    <location>
        <begin position="388"/>
        <end position="420"/>
    </location>
</feature>